<dbReference type="AlphaFoldDB" id="A0A183GI88"/>
<evidence type="ECO:0000313" key="3">
    <source>
        <dbReference type="WBParaSite" id="HPBE_0002233301-mRNA-1"/>
    </source>
</evidence>
<organism evidence="2 3">
    <name type="scientific">Heligmosomoides polygyrus</name>
    <name type="common">Parasitic roundworm</name>
    <dbReference type="NCBI Taxonomy" id="6339"/>
    <lineage>
        <taxon>Eukaryota</taxon>
        <taxon>Metazoa</taxon>
        <taxon>Ecdysozoa</taxon>
        <taxon>Nematoda</taxon>
        <taxon>Chromadorea</taxon>
        <taxon>Rhabditida</taxon>
        <taxon>Rhabditina</taxon>
        <taxon>Rhabditomorpha</taxon>
        <taxon>Strongyloidea</taxon>
        <taxon>Heligmosomidae</taxon>
        <taxon>Heligmosomoides</taxon>
    </lineage>
</organism>
<feature type="compositionally biased region" description="Low complexity" evidence="1">
    <location>
        <begin position="149"/>
        <end position="159"/>
    </location>
</feature>
<feature type="compositionally biased region" description="Polar residues" evidence="1">
    <location>
        <begin position="110"/>
        <end position="129"/>
    </location>
</feature>
<evidence type="ECO:0000313" key="2">
    <source>
        <dbReference type="Proteomes" id="UP000050761"/>
    </source>
</evidence>
<feature type="region of interest" description="Disordered" evidence="1">
    <location>
        <begin position="268"/>
        <end position="295"/>
    </location>
</feature>
<accession>A0A183GI88</accession>
<evidence type="ECO:0000256" key="1">
    <source>
        <dbReference type="SAM" id="MobiDB-lite"/>
    </source>
</evidence>
<protein>
    <submittedName>
        <fullName evidence="3">ZM domain-containing protein</fullName>
    </submittedName>
</protein>
<reference evidence="3" key="1">
    <citation type="submission" date="2019-09" db="UniProtKB">
        <authorList>
            <consortium name="WormBaseParasite"/>
        </authorList>
    </citation>
    <scope>IDENTIFICATION</scope>
</reference>
<dbReference type="Proteomes" id="UP000050761">
    <property type="component" value="Unassembled WGS sequence"/>
</dbReference>
<keyword evidence="2" id="KW-1185">Reference proteome</keyword>
<sequence>LFGGGLRGLVAAAKAAGGVNHMTTPQVDETSQLIANHTPHANKTAATRPYTLYTQLEETPKSNKSSEDGGGETPTRYSPPQDVPKPTTGRRLSDMFSRIRRGAGAVTHDPPQTEQLLPSQRSRTPSPRYSSVHGRNVSPPSPAERYPPRFRSNSPPSSSDYAMSVRDPALRRPRPAHLYYARPLRTGYPPYPQQYARSPYSDDSMTSSYRRHGYSRYHDSTPPEISEDDETMPNAVRQRRLPLIASIPPVGGSDMRSNPYPQPSYTGFPPSASHSSIGQFATPPYRPPSVVSPIRPHHQDYYTPRDNYYDIPSPSPAGNDMYHGYNRSSPSRYPSVVYAHDNGPRTRIIQAQSGAIPLSDSESDDQERWAVV</sequence>
<feature type="compositionally biased region" description="Basic and acidic residues" evidence="1">
    <location>
        <begin position="58"/>
        <end position="67"/>
    </location>
</feature>
<name>A0A183GI88_HELPZ</name>
<dbReference type="WBParaSite" id="HPBE_0002233301-mRNA-1">
    <property type="protein sequence ID" value="HPBE_0002233301-mRNA-1"/>
    <property type="gene ID" value="HPBE_0002233301"/>
</dbReference>
<feature type="region of interest" description="Disordered" evidence="1">
    <location>
        <begin position="56"/>
        <end position="210"/>
    </location>
</feature>
<proteinExistence type="predicted"/>
<feature type="region of interest" description="Disordered" evidence="1">
    <location>
        <begin position="353"/>
        <end position="372"/>
    </location>
</feature>